<dbReference type="OrthoDB" id="10469211at2759"/>
<comment type="caution">
    <text evidence="1">The sequence shown here is derived from an EMBL/GenBank/DDBJ whole genome shotgun (WGS) entry which is preliminary data.</text>
</comment>
<name>A0A482XQ80_LAOST</name>
<keyword evidence="2" id="KW-1185">Reference proteome</keyword>
<gene>
    <name evidence="1" type="ORF">LSTR_LSTR010258</name>
</gene>
<dbReference type="Proteomes" id="UP000291343">
    <property type="component" value="Unassembled WGS sequence"/>
</dbReference>
<evidence type="ECO:0000313" key="2">
    <source>
        <dbReference type="Proteomes" id="UP000291343"/>
    </source>
</evidence>
<dbReference type="AlphaFoldDB" id="A0A482XQ80"/>
<reference evidence="1 2" key="1">
    <citation type="journal article" date="2017" name="Gigascience">
        <title>Genome sequence of the small brown planthopper, Laodelphax striatellus.</title>
        <authorList>
            <person name="Zhu J."/>
            <person name="Jiang F."/>
            <person name="Wang X."/>
            <person name="Yang P."/>
            <person name="Bao Y."/>
            <person name="Zhao W."/>
            <person name="Wang W."/>
            <person name="Lu H."/>
            <person name="Wang Q."/>
            <person name="Cui N."/>
            <person name="Li J."/>
            <person name="Chen X."/>
            <person name="Luo L."/>
            <person name="Yu J."/>
            <person name="Kang L."/>
            <person name="Cui F."/>
        </authorList>
    </citation>
    <scope>NUCLEOTIDE SEQUENCE [LARGE SCALE GENOMIC DNA]</scope>
    <source>
        <strain evidence="1">Lst14</strain>
    </source>
</reference>
<accession>A0A482XQ80</accession>
<protein>
    <submittedName>
        <fullName evidence="1">Uncharacterized protein</fullName>
    </submittedName>
</protein>
<sequence length="375" mass="42295">MLSVEKKALLQILLGTTLNSIEVNNLKQLPARAIQKSLLESFDPNPEHETTADEGSSVDIGYQTASCDQYSSTFWANETLPSSYTFGRPAFIDGEKKSQSKQENAISKKSKVEIESSSIVRIRNPDLGNIRVNSNAAVDGAIHFLKLATEIKAPGAHYQLLSQSSTPLRTFTNVFDVAKGIEELIRYIVEMKRAKDGQNDYHNNIVGLLSRVCAVDRQVRDCVIEKLEKLMTLASSDEEDIWCLSLFLMDLCTNNTTICLKLMNMLVRLFLLTTKTNVKQSEYSQVQSTYCFCILHTVKTILKVCKKRLENSTEKNTHSTLHQFTTLKCDLVKILTNSKENHNLLLVSYNVQKIIEHTQECIELLEQQAFSLICS</sequence>
<dbReference type="EMBL" id="QKKF02002576">
    <property type="protein sequence ID" value="RZF48295.1"/>
    <property type="molecule type" value="Genomic_DNA"/>
</dbReference>
<proteinExistence type="predicted"/>
<dbReference type="InParanoid" id="A0A482XQ80"/>
<evidence type="ECO:0000313" key="1">
    <source>
        <dbReference type="EMBL" id="RZF48295.1"/>
    </source>
</evidence>
<organism evidence="1 2">
    <name type="scientific">Laodelphax striatellus</name>
    <name type="common">Small brown planthopper</name>
    <name type="synonym">Delphax striatella</name>
    <dbReference type="NCBI Taxonomy" id="195883"/>
    <lineage>
        <taxon>Eukaryota</taxon>
        <taxon>Metazoa</taxon>
        <taxon>Ecdysozoa</taxon>
        <taxon>Arthropoda</taxon>
        <taxon>Hexapoda</taxon>
        <taxon>Insecta</taxon>
        <taxon>Pterygota</taxon>
        <taxon>Neoptera</taxon>
        <taxon>Paraneoptera</taxon>
        <taxon>Hemiptera</taxon>
        <taxon>Auchenorrhyncha</taxon>
        <taxon>Fulgoroidea</taxon>
        <taxon>Delphacidae</taxon>
        <taxon>Criomorphinae</taxon>
        <taxon>Laodelphax</taxon>
    </lineage>
</organism>